<reference evidence="1" key="1">
    <citation type="submission" date="2023-08" db="EMBL/GenBank/DDBJ databases">
        <authorList>
            <person name="Chen Y."/>
            <person name="Shah S."/>
            <person name="Dougan E. K."/>
            <person name="Thang M."/>
            <person name="Chan C."/>
        </authorList>
    </citation>
    <scope>NUCLEOTIDE SEQUENCE</scope>
</reference>
<evidence type="ECO:0000313" key="1">
    <source>
        <dbReference type="EMBL" id="CAJ1411340.1"/>
    </source>
</evidence>
<accession>A0AA36JS02</accession>
<dbReference type="EMBL" id="CAUJNA010003870">
    <property type="protein sequence ID" value="CAJ1411340.1"/>
    <property type="molecule type" value="Genomic_DNA"/>
</dbReference>
<evidence type="ECO:0000313" key="2">
    <source>
        <dbReference type="Proteomes" id="UP001178507"/>
    </source>
</evidence>
<dbReference type="Proteomes" id="UP001178507">
    <property type="component" value="Unassembled WGS sequence"/>
</dbReference>
<name>A0AA36JS02_9DINO</name>
<proteinExistence type="predicted"/>
<organism evidence="1 2">
    <name type="scientific">Effrenium voratum</name>
    <dbReference type="NCBI Taxonomy" id="2562239"/>
    <lineage>
        <taxon>Eukaryota</taxon>
        <taxon>Sar</taxon>
        <taxon>Alveolata</taxon>
        <taxon>Dinophyceae</taxon>
        <taxon>Suessiales</taxon>
        <taxon>Symbiodiniaceae</taxon>
        <taxon>Effrenium</taxon>
    </lineage>
</organism>
<protein>
    <submittedName>
        <fullName evidence="1">Uncharacterized protein</fullName>
    </submittedName>
</protein>
<keyword evidence="2" id="KW-1185">Reference proteome</keyword>
<dbReference type="AlphaFoldDB" id="A0AA36JS02"/>
<comment type="caution">
    <text evidence="1">The sequence shown here is derived from an EMBL/GenBank/DDBJ whole genome shotgun (WGS) entry which is preliminary data.</text>
</comment>
<gene>
    <name evidence="1" type="ORF">EVOR1521_LOCUS31937</name>
</gene>
<sequence>MGVSHWYSSGVLERLAGSSPWAQVAAQRLACGELNASDCGESCEVSAGLCGPRRSWLARSLAAAQLDAKCGLLGQIMAQEAVCSESNASSCALRCAWDPRRDACGVAQHAVTGDLRQDFREELARVALRQQRCLQRSQEECTGSCTWTGTCTLKTLEALLAVIDEDCPLRTVLGVQAACGELVTSASCQAATDVRGLPACLWTGRCVPETAALELQLLAQAQLLTPQLEEVMSAAIGRCQNSSCDADVFCPEDLPLPSKSLRSAGSLALLVLAARI</sequence>